<dbReference type="PANTHER" id="PTHR33909">
    <property type="entry name" value="SEC TRANSLOCON ACCESSORY COMPLEX SUBUNIT YAJC"/>
    <property type="match status" value="1"/>
</dbReference>
<organism evidence="13 14">
    <name type="scientific">Polyangium mundeleinium</name>
    <dbReference type="NCBI Taxonomy" id="2995306"/>
    <lineage>
        <taxon>Bacteria</taxon>
        <taxon>Pseudomonadati</taxon>
        <taxon>Myxococcota</taxon>
        <taxon>Polyangia</taxon>
        <taxon>Polyangiales</taxon>
        <taxon>Polyangiaceae</taxon>
        <taxon>Polyangium</taxon>
    </lineage>
</organism>
<comment type="subcellular location">
    <subcellularLocation>
        <location evidence="1">Cell membrane</location>
        <topology evidence="1">Single-pass membrane protein</topology>
    </subcellularLocation>
</comment>
<comment type="caution">
    <text evidence="13">The sequence shown here is derived from an EMBL/GenBank/DDBJ whole genome shotgun (WGS) entry which is preliminary data.</text>
</comment>
<protein>
    <recommendedName>
        <fullName evidence="3">Sec translocon accessory complex subunit YajC</fullName>
    </recommendedName>
</protein>
<keyword evidence="6 12" id="KW-0812">Transmembrane</keyword>
<keyword evidence="10 12" id="KW-0472">Membrane</keyword>
<feature type="region of interest" description="Disordered" evidence="11">
    <location>
        <begin position="1"/>
        <end position="44"/>
    </location>
</feature>
<dbReference type="RefSeq" id="WP_271924003.1">
    <property type="nucleotide sequence ID" value="NZ_JAQNDO010000001.1"/>
</dbReference>
<sequence>MTTLFLSQPTTVSPGQGAPPAPAPAQPSQGAPAQAPEGGGGGGQPFGGMTILFFLLPLLFVFLMTRSQSKKQKDLEAALKPGDKVVTQAGLIGKLIEVGDRTVKLEIAPGVNVQVLKGAIQGVDGEPKPAAEAKDKAQEKKA</sequence>
<dbReference type="InterPro" id="IPR003849">
    <property type="entry name" value="Preprotein_translocase_YajC"/>
</dbReference>
<reference evidence="13 14" key="1">
    <citation type="submission" date="2022-11" db="EMBL/GenBank/DDBJ databases">
        <title>Minimal conservation of predation-associated metabolite biosynthetic gene clusters underscores biosynthetic potential of Myxococcota including descriptions for ten novel species: Archangium lansinium sp. nov., Myxococcus landrumus sp. nov., Nannocystis bai.</title>
        <authorList>
            <person name="Ahearne A."/>
            <person name="Stevens C."/>
            <person name="Dowd S."/>
        </authorList>
    </citation>
    <scope>NUCLEOTIDE SEQUENCE [LARGE SCALE GENOMIC DNA]</scope>
    <source>
        <strain evidence="13 14">RJM3</strain>
    </source>
</reference>
<feature type="compositionally biased region" description="Low complexity" evidence="11">
    <location>
        <begin position="26"/>
        <end position="36"/>
    </location>
</feature>
<evidence type="ECO:0000256" key="10">
    <source>
        <dbReference type="ARBA" id="ARBA00023136"/>
    </source>
</evidence>
<feature type="transmembrane region" description="Helical" evidence="12">
    <location>
        <begin position="46"/>
        <end position="65"/>
    </location>
</feature>
<dbReference type="EMBL" id="JAQNDO010000001">
    <property type="protein sequence ID" value="MDC0745967.1"/>
    <property type="molecule type" value="Genomic_DNA"/>
</dbReference>
<evidence type="ECO:0000256" key="3">
    <source>
        <dbReference type="ARBA" id="ARBA00014962"/>
    </source>
</evidence>
<evidence type="ECO:0000256" key="12">
    <source>
        <dbReference type="SAM" id="Phobius"/>
    </source>
</evidence>
<evidence type="ECO:0000256" key="5">
    <source>
        <dbReference type="ARBA" id="ARBA00022475"/>
    </source>
</evidence>
<evidence type="ECO:0000256" key="6">
    <source>
        <dbReference type="ARBA" id="ARBA00022692"/>
    </source>
</evidence>
<feature type="compositionally biased region" description="Polar residues" evidence="11">
    <location>
        <begin position="1"/>
        <end position="13"/>
    </location>
</feature>
<dbReference type="PANTHER" id="PTHR33909:SF1">
    <property type="entry name" value="SEC TRANSLOCON ACCESSORY COMPLEX SUBUNIT YAJC"/>
    <property type="match status" value="1"/>
</dbReference>
<proteinExistence type="inferred from homology"/>
<dbReference type="SMART" id="SM01323">
    <property type="entry name" value="YajC"/>
    <property type="match status" value="1"/>
</dbReference>
<evidence type="ECO:0000313" key="13">
    <source>
        <dbReference type="EMBL" id="MDC0745967.1"/>
    </source>
</evidence>
<dbReference type="NCBIfam" id="TIGR00739">
    <property type="entry name" value="yajC"/>
    <property type="match status" value="1"/>
</dbReference>
<keyword evidence="9" id="KW-0811">Translocation</keyword>
<dbReference type="Proteomes" id="UP001221411">
    <property type="component" value="Unassembled WGS sequence"/>
</dbReference>
<keyword evidence="4" id="KW-0813">Transport</keyword>
<gene>
    <name evidence="13" type="primary">yajC</name>
    <name evidence="13" type="ORF">POL67_31860</name>
</gene>
<evidence type="ECO:0000256" key="7">
    <source>
        <dbReference type="ARBA" id="ARBA00022927"/>
    </source>
</evidence>
<keyword evidence="5" id="KW-1003">Cell membrane</keyword>
<keyword evidence="7" id="KW-0653">Protein transport</keyword>
<feature type="region of interest" description="Disordered" evidence="11">
    <location>
        <begin position="123"/>
        <end position="142"/>
    </location>
</feature>
<evidence type="ECO:0000256" key="2">
    <source>
        <dbReference type="ARBA" id="ARBA00006742"/>
    </source>
</evidence>
<evidence type="ECO:0000313" key="14">
    <source>
        <dbReference type="Proteomes" id="UP001221411"/>
    </source>
</evidence>
<evidence type="ECO:0000256" key="8">
    <source>
        <dbReference type="ARBA" id="ARBA00022989"/>
    </source>
</evidence>
<keyword evidence="8 12" id="KW-1133">Transmembrane helix</keyword>
<feature type="compositionally biased region" description="Basic and acidic residues" evidence="11">
    <location>
        <begin position="125"/>
        <end position="142"/>
    </location>
</feature>
<dbReference type="Pfam" id="PF02699">
    <property type="entry name" value="YajC"/>
    <property type="match status" value="1"/>
</dbReference>
<evidence type="ECO:0000256" key="4">
    <source>
        <dbReference type="ARBA" id="ARBA00022448"/>
    </source>
</evidence>
<evidence type="ECO:0000256" key="1">
    <source>
        <dbReference type="ARBA" id="ARBA00004162"/>
    </source>
</evidence>
<name>A0ABT5EVX3_9BACT</name>
<evidence type="ECO:0000256" key="11">
    <source>
        <dbReference type="SAM" id="MobiDB-lite"/>
    </source>
</evidence>
<keyword evidence="14" id="KW-1185">Reference proteome</keyword>
<comment type="similarity">
    <text evidence="2">Belongs to the YajC family.</text>
</comment>
<evidence type="ECO:0000256" key="9">
    <source>
        <dbReference type="ARBA" id="ARBA00023010"/>
    </source>
</evidence>
<accession>A0ABT5EVX3</accession>